<name>A0A520KRN4_METT2</name>
<gene>
    <name evidence="2" type="ORF">EF806_03655</name>
</gene>
<dbReference type="Proteomes" id="UP000317158">
    <property type="component" value="Unassembled WGS sequence"/>
</dbReference>
<dbReference type="EMBL" id="RXIF01000006">
    <property type="protein sequence ID" value="RZN64450.1"/>
    <property type="molecule type" value="Genomic_DNA"/>
</dbReference>
<dbReference type="AlphaFoldDB" id="A0A520KRN4"/>
<evidence type="ECO:0000313" key="2">
    <source>
        <dbReference type="EMBL" id="RZN64450.1"/>
    </source>
</evidence>
<accession>A0A520KRN4</accession>
<sequence length="37" mass="4021">MLDPAAIVMLVIGCVVFYGGTALFVWIALRKGSEYTD</sequence>
<organism evidence="2 3">
    <name type="scientific">Methanoliparum thermophilum</name>
    <dbReference type="NCBI Taxonomy" id="2491083"/>
    <lineage>
        <taxon>Archaea</taxon>
        <taxon>Methanobacteriati</taxon>
        <taxon>Methanobacteriota</taxon>
        <taxon>Candidatus Methanoliparia</taxon>
        <taxon>Candidatus Methanoliparales</taxon>
        <taxon>Candidatus Methanoliparaceae</taxon>
        <taxon>Candidatus Methanoliparum</taxon>
    </lineage>
</organism>
<reference evidence="2 3" key="1">
    <citation type="journal article" date="2019" name="Nat. Microbiol.">
        <title>Wide diversity of methane and short-chain alkane metabolisms in uncultured archaea.</title>
        <authorList>
            <person name="Borrel G."/>
            <person name="Adam P.S."/>
            <person name="McKay L.J."/>
            <person name="Chen L.X."/>
            <person name="Sierra-Garcia I.N."/>
            <person name="Sieber C.M."/>
            <person name="Letourneur Q."/>
            <person name="Ghozlane A."/>
            <person name="Andersen G.L."/>
            <person name="Li W.J."/>
            <person name="Hallam S.J."/>
            <person name="Muyzer G."/>
            <person name="de Oliveira V.M."/>
            <person name="Inskeep W.P."/>
            <person name="Banfield J.F."/>
            <person name="Gribaldo S."/>
        </authorList>
    </citation>
    <scope>NUCLEOTIDE SEQUENCE [LARGE SCALE GENOMIC DNA]</scope>
    <source>
        <strain evidence="2">NM1a</strain>
    </source>
</reference>
<evidence type="ECO:0000256" key="1">
    <source>
        <dbReference type="SAM" id="Phobius"/>
    </source>
</evidence>
<proteinExistence type="predicted"/>
<protein>
    <submittedName>
        <fullName evidence="2">MetS family NSS transporter small subunit</fullName>
    </submittedName>
</protein>
<evidence type="ECO:0000313" key="3">
    <source>
        <dbReference type="Proteomes" id="UP000317158"/>
    </source>
</evidence>
<keyword evidence="1" id="KW-0472">Membrane</keyword>
<comment type="caution">
    <text evidence="2">The sequence shown here is derived from an EMBL/GenBank/DDBJ whole genome shotgun (WGS) entry which is preliminary data.</text>
</comment>
<keyword evidence="1" id="KW-0812">Transmembrane</keyword>
<feature type="transmembrane region" description="Helical" evidence="1">
    <location>
        <begin position="6"/>
        <end position="29"/>
    </location>
</feature>
<dbReference type="NCBIfam" id="NF033493">
    <property type="entry name" value="MetS_like_NSS"/>
    <property type="match status" value="1"/>
</dbReference>
<keyword evidence="1" id="KW-1133">Transmembrane helix</keyword>